<feature type="region of interest" description="Disordered" evidence="1">
    <location>
        <begin position="138"/>
        <end position="166"/>
    </location>
</feature>
<dbReference type="AntiFam" id="ANF00088">
    <property type="entry name" value="Shadow ORF (opposite Fdh)"/>
</dbReference>
<evidence type="ECO:0000313" key="2">
    <source>
        <dbReference type="EMBL" id="MPN58000.1"/>
    </source>
</evidence>
<evidence type="ECO:0000256" key="1">
    <source>
        <dbReference type="SAM" id="MobiDB-lite"/>
    </source>
</evidence>
<name>A0A645J4D7_9ZZZZ</name>
<sequence length="166" mass="17789">MVDRDERVPVDHRMGGETRHAQVVVDVAAVGRVQTPAAAEQRAGVVGRRAQRAGEPPVGAAVGAFPAARQEGHHDPLARYEVVDPLTQRLHPAGRLVAEQHRRRADAVAVQHRQIGVTQTGGLDADQHLAGARRVEFHLLDPDRSGPGVRPAPADLGEDGSLDLHQ</sequence>
<accession>A0A645J4D7</accession>
<protein>
    <submittedName>
        <fullName evidence="2">Uncharacterized protein</fullName>
    </submittedName>
</protein>
<gene>
    <name evidence="2" type="ORF">SDC9_205696</name>
</gene>
<dbReference type="EMBL" id="VSSQ01130225">
    <property type="protein sequence ID" value="MPN58000.1"/>
    <property type="molecule type" value="Genomic_DNA"/>
</dbReference>
<feature type="compositionally biased region" description="Acidic residues" evidence="1">
    <location>
        <begin position="156"/>
        <end position="166"/>
    </location>
</feature>
<reference evidence="2" key="1">
    <citation type="submission" date="2019-08" db="EMBL/GenBank/DDBJ databases">
        <authorList>
            <person name="Kucharzyk K."/>
            <person name="Murdoch R.W."/>
            <person name="Higgins S."/>
            <person name="Loffler F."/>
        </authorList>
    </citation>
    <scope>NUCLEOTIDE SEQUENCE</scope>
</reference>
<comment type="caution">
    <text evidence="2">The sequence shown here is derived from an EMBL/GenBank/DDBJ whole genome shotgun (WGS) entry which is preliminary data.</text>
</comment>
<organism evidence="2">
    <name type="scientific">bioreactor metagenome</name>
    <dbReference type="NCBI Taxonomy" id="1076179"/>
    <lineage>
        <taxon>unclassified sequences</taxon>
        <taxon>metagenomes</taxon>
        <taxon>ecological metagenomes</taxon>
    </lineage>
</organism>
<proteinExistence type="predicted"/>
<dbReference type="AlphaFoldDB" id="A0A645J4D7"/>